<evidence type="ECO:0000313" key="6">
    <source>
        <dbReference type="Proteomes" id="UP000828390"/>
    </source>
</evidence>
<feature type="region of interest" description="Disordered" evidence="3">
    <location>
        <begin position="249"/>
        <end position="270"/>
    </location>
</feature>
<evidence type="ECO:0000256" key="2">
    <source>
        <dbReference type="ARBA" id="ARBA00023134"/>
    </source>
</evidence>
<dbReference type="EMBL" id="JAIWYP010000003">
    <property type="protein sequence ID" value="KAH3859158.1"/>
    <property type="molecule type" value="Genomic_DNA"/>
</dbReference>
<dbReference type="SUPFAM" id="SSF53300">
    <property type="entry name" value="vWA-like"/>
    <property type="match status" value="1"/>
</dbReference>
<dbReference type="PROSITE" id="PS51421">
    <property type="entry name" value="RAS"/>
    <property type="match status" value="1"/>
</dbReference>
<comment type="caution">
    <text evidence="5">The sequence shown here is derived from an EMBL/GenBank/DDBJ whole genome shotgun (WGS) entry which is preliminary data.</text>
</comment>
<dbReference type="PRINTS" id="PR00449">
    <property type="entry name" value="RASTRNSFRMNG"/>
</dbReference>
<feature type="region of interest" description="Disordered" evidence="3">
    <location>
        <begin position="215"/>
        <end position="234"/>
    </location>
</feature>
<dbReference type="SMART" id="SM00327">
    <property type="entry name" value="VWA"/>
    <property type="match status" value="1"/>
</dbReference>
<sequence>MEWGSEFVYFSSGEEEEEIVVGNVSSEDEMDHDDEETCLLDILDTAGQEEYSALRDQYTRTGDCFLLIYSVTEKGTFKDVESLYEFLKRVKGEDKIPTVLVGNKIDLDTERQVTTQEGQDLAARLGVAFIETSAKTGQNITSAFETLIRVTPRSGMDYKVVVLGSGGVGKSSITVRYTSNQFVDCYDPTIEDSYRKHVVISGIPDHLKKATKKAAKKAAKKTTSSNKEKNIRRKSSGLFGSIRRALGMKTDGEKPEAQQQASSGCSGDEDGYECHLEKVAERKKVRKADANVLLLKMDILENEPQVVTGDPTYCKSCRAILSSTSTLEKPEGSDQSTWICEFCDNKNDNLDISPEEIPKGDSFDFVLSPARVEVEGGEEGAKGETTPEKKEESKGMVVYCMDISGSMSAVVQLPTLQAEWRNARDRTQHTDNHVSRLKAIQDAVRRQLDRMKIEYPNKKVALVTFGSTVYLWGDCHDNQVKSYSDSRMLEDFDALVAAGREYATSMELSGLENTFGNIDAKIDHLVTEGSTALGPALAISAGIIADIPHSEVVLCTDGEPNVGIGQPSRDGSDFYRRIGEFAKRNNTRLSVLAVEGADTGLRHVQECAIVSGGTVNVLNPLEMMRQLRLIAQNYTIATAVDVVVILHPDLVFDEPGFQQASNRLVKEVGNAAKETDLTFRYKSKDPKKKISKKTIPFQVQISYTLKNGMRCLRVLSKSHQVTQDRKQMEENINVAVVGIAAVQKSAVIASKGDAKKAQEHIRSVQKMITRGASKPTQMEERLAFKTESDLLRQEIRQAVDHDDMESRSDGRTNVFYQNAMYPSNKYRGSSTDQKQKQTKSRRSEDAALVKQYQGYMC</sequence>
<reference evidence="5" key="1">
    <citation type="journal article" date="2019" name="bioRxiv">
        <title>The Genome of the Zebra Mussel, Dreissena polymorpha: A Resource for Invasive Species Research.</title>
        <authorList>
            <person name="McCartney M.A."/>
            <person name="Auch B."/>
            <person name="Kono T."/>
            <person name="Mallez S."/>
            <person name="Zhang Y."/>
            <person name="Obille A."/>
            <person name="Becker A."/>
            <person name="Abrahante J.E."/>
            <person name="Garbe J."/>
            <person name="Badalamenti J.P."/>
            <person name="Herman A."/>
            <person name="Mangelson H."/>
            <person name="Liachko I."/>
            <person name="Sullivan S."/>
            <person name="Sone E.D."/>
            <person name="Koren S."/>
            <person name="Silverstein K.A.T."/>
            <person name="Beckman K.B."/>
            <person name="Gohl D.M."/>
        </authorList>
    </citation>
    <scope>NUCLEOTIDE SEQUENCE</scope>
    <source>
        <strain evidence="5">Duluth1</strain>
        <tissue evidence="5">Whole animal</tissue>
    </source>
</reference>
<dbReference type="OrthoDB" id="1724672at2759"/>
<dbReference type="SMART" id="SM00174">
    <property type="entry name" value="RHO"/>
    <property type="match status" value="1"/>
</dbReference>
<dbReference type="GO" id="GO:0007165">
    <property type="term" value="P:signal transduction"/>
    <property type="evidence" value="ECO:0007669"/>
    <property type="project" value="InterPro"/>
</dbReference>
<evidence type="ECO:0000259" key="4">
    <source>
        <dbReference type="SMART" id="SM00327"/>
    </source>
</evidence>
<dbReference type="Pfam" id="PF00071">
    <property type="entry name" value="Ras"/>
    <property type="match status" value="2"/>
</dbReference>
<dbReference type="GO" id="GO:0006886">
    <property type="term" value="P:intracellular protein transport"/>
    <property type="evidence" value="ECO:0007669"/>
    <property type="project" value="InterPro"/>
</dbReference>
<dbReference type="InterPro" id="IPR027417">
    <property type="entry name" value="P-loop_NTPase"/>
</dbReference>
<organism evidence="5 6">
    <name type="scientific">Dreissena polymorpha</name>
    <name type="common">Zebra mussel</name>
    <name type="synonym">Mytilus polymorpha</name>
    <dbReference type="NCBI Taxonomy" id="45954"/>
    <lineage>
        <taxon>Eukaryota</taxon>
        <taxon>Metazoa</taxon>
        <taxon>Spiralia</taxon>
        <taxon>Lophotrochozoa</taxon>
        <taxon>Mollusca</taxon>
        <taxon>Bivalvia</taxon>
        <taxon>Autobranchia</taxon>
        <taxon>Heteroconchia</taxon>
        <taxon>Euheterodonta</taxon>
        <taxon>Imparidentia</taxon>
        <taxon>Neoheterodontei</taxon>
        <taxon>Myida</taxon>
        <taxon>Dreissenoidea</taxon>
        <taxon>Dreissenidae</taxon>
        <taxon>Dreissena</taxon>
    </lineage>
</organism>
<gene>
    <name evidence="5" type="ORF">DPMN_101874</name>
</gene>
<keyword evidence="6" id="KW-1185">Reference proteome</keyword>
<feature type="region of interest" description="Disordered" evidence="3">
    <location>
        <begin position="797"/>
        <end position="845"/>
    </location>
</feature>
<dbReference type="InterPro" id="IPR036174">
    <property type="entry name" value="Znf_Sec23_Sec24_sf"/>
</dbReference>
<name>A0A9D4LK65_DREPO</name>
<evidence type="ECO:0000256" key="3">
    <source>
        <dbReference type="SAM" id="MobiDB-lite"/>
    </source>
</evidence>
<dbReference type="SUPFAM" id="SSF82919">
    <property type="entry name" value="Zn-finger domain of Sec23/24"/>
    <property type="match status" value="1"/>
</dbReference>
<dbReference type="InterPro" id="IPR002035">
    <property type="entry name" value="VWF_A"/>
</dbReference>
<feature type="compositionally biased region" description="Basic and acidic residues" evidence="3">
    <location>
        <begin position="797"/>
        <end position="810"/>
    </location>
</feature>
<dbReference type="InterPro" id="IPR005225">
    <property type="entry name" value="Small_GTP-bd"/>
</dbReference>
<dbReference type="Proteomes" id="UP000828390">
    <property type="component" value="Unassembled WGS sequence"/>
</dbReference>
<keyword evidence="1" id="KW-0547">Nucleotide-binding</keyword>
<dbReference type="GO" id="GO:0006888">
    <property type="term" value="P:endoplasmic reticulum to Golgi vesicle-mediated transport"/>
    <property type="evidence" value="ECO:0007669"/>
    <property type="project" value="InterPro"/>
</dbReference>
<dbReference type="PROSITE" id="PS51419">
    <property type="entry name" value="RAB"/>
    <property type="match status" value="1"/>
</dbReference>
<reference evidence="5" key="2">
    <citation type="submission" date="2020-11" db="EMBL/GenBank/DDBJ databases">
        <authorList>
            <person name="McCartney M.A."/>
            <person name="Auch B."/>
            <person name="Kono T."/>
            <person name="Mallez S."/>
            <person name="Becker A."/>
            <person name="Gohl D.M."/>
            <person name="Silverstein K.A.T."/>
            <person name="Koren S."/>
            <person name="Bechman K.B."/>
            <person name="Herman A."/>
            <person name="Abrahante J.E."/>
            <person name="Garbe J."/>
        </authorList>
    </citation>
    <scope>NUCLEOTIDE SEQUENCE</scope>
    <source>
        <strain evidence="5">Duluth1</strain>
        <tissue evidence="5">Whole animal</tissue>
    </source>
</reference>
<dbReference type="AlphaFoldDB" id="A0A9D4LK65"/>
<protein>
    <recommendedName>
        <fullName evidence="4">VWFA domain-containing protein</fullName>
    </recommendedName>
</protein>
<dbReference type="NCBIfam" id="TIGR00231">
    <property type="entry name" value="small_GTP"/>
    <property type="match status" value="1"/>
</dbReference>
<dbReference type="Gene3D" id="3.40.50.300">
    <property type="entry name" value="P-loop containing nucleotide triphosphate hydrolases"/>
    <property type="match status" value="2"/>
</dbReference>
<dbReference type="GO" id="GO:0008270">
    <property type="term" value="F:zinc ion binding"/>
    <property type="evidence" value="ECO:0007669"/>
    <property type="project" value="InterPro"/>
</dbReference>
<feature type="domain" description="VWFA" evidence="4">
    <location>
        <begin position="394"/>
        <end position="630"/>
    </location>
</feature>
<dbReference type="SUPFAM" id="SSF52540">
    <property type="entry name" value="P-loop containing nucleoside triphosphate hydrolases"/>
    <property type="match status" value="2"/>
</dbReference>
<dbReference type="Gene3D" id="2.30.30.380">
    <property type="entry name" value="Zn-finger domain of Sec23/24"/>
    <property type="match status" value="1"/>
</dbReference>
<dbReference type="GO" id="GO:0030127">
    <property type="term" value="C:COPII vesicle coat"/>
    <property type="evidence" value="ECO:0007669"/>
    <property type="project" value="InterPro"/>
</dbReference>
<dbReference type="InterPro" id="IPR020849">
    <property type="entry name" value="Small_GTPase_Ras-type"/>
</dbReference>
<dbReference type="InterPro" id="IPR036465">
    <property type="entry name" value="vWFA_dom_sf"/>
</dbReference>
<dbReference type="SMART" id="SM00173">
    <property type="entry name" value="RAS"/>
    <property type="match status" value="1"/>
</dbReference>
<dbReference type="GO" id="GO:0005525">
    <property type="term" value="F:GTP binding"/>
    <property type="evidence" value="ECO:0007669"/>
    <property type="project" value="UniProtKB-KW"/>
</dbReference>
<dbReference type="PANTHER" id="PTHR24070">
    <property type="entry name" value="RAS, DI-RAS, AND RHEB FAMILY MEMBERS OF SMALL GTPASE SUPERFAMILY"/>
    <property type="match status" value="1"/>
</dbReference>
<proteinExistence type="predicted"/>
<dbReference type="SMART" id="SM00175">
    <property type="entry name" value="RAB"/>
    <property type="match status" value="1"/>
</dbReference>
<evidence type="ECO:0000313" key="5">
    <source>
        <dbReference type="EMBL" id="KAH3859158.1"/>
    </source>
</evidence>
<dbReference type="GO" id="GO:0003924">
    <property type="term" value="F:GTPase activity"/>
    <property type="evidence" value="ECO:0007669"/>
    <property type="project" value="InterPro"/>
</dbReference>
<dbReference type="CDD" id="cd00198">
    <property type="entry name" value="vWFA"/>
    <property type="match status" value="1"/>
</dbReference>
<dbReference type="InterPro" id="IPR001806">
    <property type="entry name" value="Small_GTPase"/>
</dbReference>
<evidence type="ECO:0000256" key="1">
    <source>
        <dbReference type="ARBA" id="ARBA00022741"/>
    </source>
</evidence>
<dbReference type="Gene3D" id="3.40.50.410">
    <property type="entry name" value="von Willebrand factor, type A domain"/>
    <property type="match status" value="1"/>
</dbReference>
<keyword evidence="2" id="KW-0342">GTP-binding</keyword>
<accession>A0A9D4LK65</accession>